<dbReference type="AlphaFoldDB" id="A0AAV7P672"/>
<organism evidence="2 3">
    <name type="scientific">Pleurodeles waltl</name>
    <name type="common">Iberian ribbed newt</name>
    <dbReference type="NCBI Taxonomy" id="8319"/>
    <lineage>
        <taxon>Eukaryota</taxon>
        <taxon>Metazoa</taxon>
        <taxon>Chordata</taxon>
        <taxon>Craniata</taxon>
        <taxon>Vertebrata</taxon>
        <taxon>Euteleostomi</taxon>
        <taxon>Amphibia</taxon>
        <taxon>Batrachia</taxon>
        <taxon>Caudata</taxon>
        <taxon>Salamandroidea</taxon>
        <taxon>Salamandridae</taxon>
        <taxon>Pleurodelinae</taxon>
        <taxon>Pleurodeles</taxon>
    </lineage>
</organism>
<sequence length="147" mass="15467">MGCHGLTDPAPSQRYPWGTITSGLPDPDAIPPLSNLVAHPGDGGVGKPLLDETWTAGAGPARGPQEAAPKDERGIHQGEVGRSVRINTVNDDPLAREWNDDGGFFPDPETGGPGGCKTRQPATLWGECGLGRVSKMKSYKSIVKTQN</sequence>
<evidence type="ECO:0000313" key="2">
    <source>
        <dbReference type="EMBL" id="KAJ1123194.1"/>
    </source>
</evidence>
<name>A0AAV7P672_PLEWA</name>
<feature type="region of interest" description="Disordered" evidence="1">
    <location>
        <begin position="1"/>
        <end position="82"/>
    </location>
</feature>
<evidence type="ECO:0000256" key="1">
    <source>
        <dbReference type="SAM" id="MobiDB-lite"/>
    </source>
</evidence>
<evidence type="ECO:0000313" key="3">
    <source>
        <dbReference type="Proteomes" id="UP001066276"/>
    </source>
</evidence>
<gene>
    <name evidence="2" type="ORF">NDU88_001667</name>
</gene>
<keyword evidence="3" id="KW-1185">Reference proteome</keyword>
<feature type="region of interest" description="Disordered" evidence="1">
    <location>
        <begin position="99"/>
        <end position="118"/>
    </location>
</feature>
<proteinExistence type="predicted"/>
<protein>
    <submittedName>
        <fullName evidence="2">Uncharacterized protein</fullName>
    </submittedName>
</protein>
<dbReference type="EMBL" id="JANPWB010000011">
    <property type="protein sequence ID" value="KAJ1123194.1"/>
    <property type="molecule type" value="Genomic_DNA"/>
</dbReference>
<dbReference type="Proteomes" id="UP001066276">
    <property type="component" value="Chromosome 7"/>
</dbReference>
<reference evidence="2" key="1">
    <citation type="journal article" date="2022" name="bioRxiv">
        <title>Sequencing and chromosome-scale assembly of the giantPleurodeles waltlgenome.</title>
        <authorList>
            <person name="Brown T."/>
            <person name="Elewa A."/>
            <person name="Iarovenko S."/>
            <person name="Subramanian E."/>
            <person name="Araus A.J."/>
            <person name="Petzold A."/>
            <person name="Susuki M."/>
            <person name="Suzuki K.-i.T."/>
            <person name="Hayashi T."/>
            <person name="Toyoda A."/>
            <person name="Oliveira C."/>
            <person name="Osipova E."/>
            <person name="Leigh N.D."/>
            <person name="Simon A."/>
            <person name="Yun M.H."/>
        </authorList>
    </citation>
    <scope>NUCLEOTIDE SEQUENCE</scope>
    <source>
        <strain evidence="2">20211129_DDA</strain>
        <tissue evidence="2">Liver</tissue>
    </source>
</reference>
<comment type="caution">
    <text evidence="2">The sequence shown here is derived from an EMBL/GenBank/DDBJ whole genome shotgun (WGS) entry which is preliminary data.</text>
</comment>
<accession>A0AAV7P672</accession>